<dbReference type="Proteomes" id="UP000266042">
    <property type="component" value="Unassembled WGS sequence"/>
</dbReference>
<dbReference type="RefSeq" id="WP_119088228.1">
    <property type="nucleotide sequence ID" value="NZ_QXIV01000058.1"/>
</dbReference>
<dbReference type="InterPro" id="IPR043519">
    <property type="entry name" value="NT_sf"/>
</dbReference>
<dbReference type="EMBL" id="QXIW01000031">
    <property type="protein sequence ID" value="RIE12091.1"/>
    <property type="molecule type" value="Genomic_DNA"/>
</dbReference>
<evidence type="ECO:0000313" key="2">
    <source>
        <dbReference type="EMBL" id="RIE12091.1"/>
    </source>
</evidence>
<organism evidence="2 4">
    <name type="scientific">Candidatus Cryosericum hinesii</name>
    <dbReference type="NCBI Taxonomy" id="2290915"/>
    <lineage>
        <taxon>Bacteria</taxon>
        <taxon>Pseudomonadati</taxon>
        <taxon>Caldisericota/Cryosericota group</taxon>
        <taxon>Candidatus Cryosericota</taxon>
        <taxon>Candidatus Cryosericia</taxon>
        <taxon>Candidatus Cryosericales</taxon>
        <taxon>Candidatus Cryosericaceae</taxon>
        <taxon>Candidatus Cryosericum</taxon>
    </lineage>
</organism>
<sequence length="190" mass="21136">MLFDTLVVIARALNQADVHWGVGASVLLYYHGLVDTPHDIDIMTSEADADMVASILGGLGNEVLGDPGRSLYSTSRFLEYVVDETDVDVMAGFAIKHDNGTYLFPFDDRSVTMRKSVDGVTIPFTSLEDWYVFYQLIPGREAKVKLIEDHILNSGIADLSVLERALACELPLHVRARIERLMAACRRLPH</sequence>
<accession>A0A398DMS3</accession>
<dbReference type="Gene3D" id="3.30.460.40">
    <property type="match status" value="1"/>
</dbReference>
<evidence type="ECO:0000313" key="4">
    <source>
        <dbReference type="Proteomes" id="UP000266042"/>
    </source>
</evidence>
<dbReference type="InterPro" id="IPR019646">
    <property type="entry name" value="Aminoglyc_AdlTrfase"/>
</dbReference>
<dbReference type="Proteomes" id="UP000265724">
    <property type="component" value="Unassembled WGS sequence"/>
</dbReference>
<evidence type="ECO:0000313" key="1">
    <source>
        <dbReference type="EMBL" id="RIE11503.1"/>
    </source>
</evidence>
<dbReference type="Pfam" id="PF10706">
    <property type="entry name" value="Aminoglyc_resit"/>
    <property type="match status" value="1"/>
</dbReference>
<evidence type="ECO:0008006" key="5">
    <source>
        <dbReference type="Google" id="ProtNLM"/>
    </source>
</evidence>
<keyword evidence="3" id="KW-1185">Reference proteome</keyword>
<name>A0A398DMS3_9BACT</name>
<evidence type="ECO:0000313" key="3">
    <source>
        <dbReference type="Proteomes" id="UP000265724"/>
    </source>
</evidence>
<protein>
    <recommendedName>
        <fullName evidence="5">Nucleotidyl transferase AbiEii/AbiGii toxin family protein</fullName>
    </recommendedName>
</protein>
<dbReference type="SUPFAM" id="SSF81301">
    <property type="entry name" value="Nucleotidyltransferase"/>
    <property type="match status" value="1"/>
</dbReference>
<gene>
    <name evidence="1" type="ORF">SMC2_08865</name>
    <name evidence="2" type="ORF">SMC3_06765</name>
</gene>
<dbReference type="AlphaFoldDB" id="A0A398DMS3"/>
<dbReference type="EMBL" id="QXIX01000061">
    <property type="protein sequence ID" value="RIE11503.1"/>
    <property type="molecule type" value="Genomic_DNA"/>
</dbReference>
<reference evidence="3 4" key="1">
    <citation type="submission" date="2018-09" db="EMBL/GenBank/DDBJ databases">
        <title>Discovery and Ecogenomic Context for Candidatus Cryosericales, a Global Caldiserica Order Active in Thawing Permafrost.</title>
        <authorList>
            <person name="Martinez M.A."/>
            <person name="Woodcroft B.J."/>
            <person name="Ignacio Espinoza J.C."/>
            <person name="Zayed A."/>
            <person name="Singleton C.M."/>
            <person name="Boyd J."/>
            <person name="Li Y.-F."/>
            <person name="Purvine S."/>
            <person name="Maughan H."/>
            <person name="Hodgkins S.B."/>
            <person name="Anderson D."/>
            <person name="Sederholm M."/>
            <person name="Temperton B."/>
            <person name="Saleska S.R."/>
            <person name="Tyson G.W."/>
            <person name="Rich V.I."/>
        </authorList>
    </citation>
    <scope>NUCLEOTIDE SEQUENCE [LARGE SCALE GENOMIC DNA]</scope>
    <source>
        <strain evidence="1 3">SMC2</strain>
        <strain evidence="2 4">SMC3</strain>
    </source>
</reference>
<proteinExistence type="predicted"/>
<comment type="caution">
    <text evidence="2">The sequence shown here is derived from an EMBL/GenBank/DDBJ whole genome shotgun (WGS) entry which is preliminary data.</text>
</comment>